<evidence type="ECO:0000313" key="3">
    <source>
        <dbReference type="Proteomes" id="UP000004374"/>
    </source>
</evidence>
<dbReference type="RefSeq" id="WP_008219411.1">
    <property type="nucleotide sequence ID" value="NZ_BAFK01000004.1"/>
</dbReference>
<keyword evidence="3" id="KW-1185">Reference proteome</keyword>
<keyword evidence="1" id="KW-1133">Transmembrane helix</keyword>
<sequence length="143" mass="15926">MRLIKLLGYAGLIPFVVLPLLYATPMWLSQATILALYQLYSALILGFMAGVFWPVLHSNTASQAKTERLALAAVAFPVLSFVALFSAPEYFLPAQACLFVLLRLTEYRLGLNRQYAGPYRSLRNQLTLVVLASHVLLYFLASV</sequence>
<feature type="transmembrane region" description="Helical" evidence="1">
    <location>
        <begin position="34"/>
        <end position="56"/>
    </location>
</feature>
<feature type="transmembrane region" description="Helical" evidence="1">
    <location>
        <begin position="122"/>
        <end position="141"/>
    </location>
</feature>
<reference evidence="2 3" key="1">
    <citation type="journal article" date="2012" name="J. Bacteriol.">
        <title>Genome Sequence of the Protease-Producing Bacterium Rheinheimera nanhaiensis E407-8T, Isolated from Deep-Sea Sediment of the South China Sea.</title>
        <authorList>
            <person name="Zhang X.-Y."/>
            <person name="Zhang Y.-J."/>
            <person name="Qin Q.-L."/>
            <person name="Xie B.-B."/>
            <person name="Chen X.-L."/>
            <person name="Zhou B.-C."/>
            <person name="Zhang Y.-Z."/>
        </authorList>
    </citation>
    <scope>NUCLEOTIDE SEQUENCE [LARGE SCALE GENOMIC DNA]</scope>
    <source>
        <strain evidence="2 3">E407-8</strain>
    </source>
</reference>
<evidence type="ECO:0000313" key="2">
    <source>
        <dbReference type="EMBL" id="GAB58068.1"/>
    </source>
</evidence>
<keyword evidence="1" id="KW-0812">Transmembrane</keyword>
<gene>
    <name evidence="2" type="ORF">RNAN_1039</name>
</gene>
<name>I1DVJ0_9GAMM</name>
<evidence type="ECO:0008006" key="4">
    <source>
        <dbReference type="Google" id="ProtNLM"/>
    </source>
</evidence>
<dbReference type="OrthoDB" id="8591832at2"/>
<keyword evidence="1" id="KW-0472">Membrane</keyword>
<dbReference type="Proteomes" id="UP000004374">
    <property type="component" value="Unassembled WGS sequence"/>
</dbReference>
<dbReference type="Pfam" id="PF11911">
    <property type="entry name" value="DUF3429"/>
    <property type="match status" value="1"/>
</dbReference>
<feature type="transmembrane region" description="Helical" evidence="1">
    <location>
        <begin position="7"/>
        <end position="28"/>
    </location>
</feature>
<dbReference type="InterPro" id="IPR021836">
    <property type="entry name" value="DUF3429"/>
</dbReference>
<protein>
    <recommendedName>
        <fullName evidence="4">DUF3429 domain-containing protein</fullName>
    </recommendedName>
</protein>
<proteinExistence type="predicted"/>
<dbReference type="AlphaFoldDB" id="I1DVJ0"/>
<evidence type="ECO:0000256" key="1">
    <source>
        <dbReference type="SAM" id="Phobius"/>
    </source>
</evidence>
<dbReference type="EMBL" id="BAFK01000004">
    <property type="protein sequence ID" value="GAB58068.1"/>
    <property type="molecule type" value="Genomic_DNA"/>
</dbReference>
<accession>I1DVJ0</accession>
<dbReference type="STRING" id="562729.RNAN_1039"/>
<organism evidence="2 3">
    <name type="scientific">Rheinheimera nanhaiensis E407-8</name>
    <dbReference type="NCBI Taxonomy" id="562729"/>
    <lineage>
        <taxon>Bacteria</taxon>
        <taxon>Pseudomonadati</taxon>
        <taxon>Pseudomonadota</taxon>
        <taxon>Gammaproteobacteria</taxon>
        <taxon>Chromatiales</taxon>
        <taxon>Chromatiaceae</taxon>
        <taxon>Rheinheimera</taxon>
    </lineage>
</organism>
<feature type="transmembrane region" description="Helical" evidence="1">
    <location>
        <begin position="68"/>
        <end position="85"/>
    </location>
</feature>
<comment type="caution">
    <text evidence="2">The sequence shown here is derived from an EMBL/GenBank/DDBJ whole genome shotgun (WGS) entry which is preliminary data.</text>
</comment>